<dbReference type="Gene3D" id="3.10.180.10">
    <property type="entry name" value="2,3-Dihydroxybiphenyl 1,2-Dioxygenase, domain 1"/>
    <property type="match status" value="2"/>
</dbReference>
<proteinExistence type="inferred from homology"/>
<dbReference type="InterPro" id="IPR018146">
    <property type="entry name" value="Glyoxalase_1_CS"/>
</dbReference>
<feature type="binding site" evidence="8">
    <location>
        <position position="126"/>
    </location>
    <ligand>
        <name>Zn(2+)</name>
        <dbReference type="ChEBI" id="CHEBI:29105"/>
        <note>ligand shared between dimeric partners</note>
    </ligand>
</feature>
<feature type="binding site" evidence="8">
    <location>
        <position position="172"/>
    </location>
    <ligand>
        <name>Zn(2+)</name>
        <dbReference type="ChEBI" id="CHEBI:29105"/>
        <note>ligand shared between dimeric partners</note>
    </ligand>
</feature>
<dbReference type="EMBL" id="HBIR01040679">
    <property type="protein sequence ID" value="CAE0573068.1"/>
    <property type="molecule type" value="Transcribed_RNA"/>
</dbReference>
<keyword evidence="4 8" id="KW-0479">Metal-binding</keyword>
<organism evidence="12">
    <name type="scientific">Emiliania huxleyi</name>
    <name type="common">Coccolithophore</name>
    <name type="synonym">Pontosphaera huxleyi</name>
    <dbReference type="NCBI Taxonomy" id="2903"/>
    <lineage>
        <taxon>Eukaryota</taxon>
        <taxon>Haptista</taxon>
        <taxon>Haptophyta</taxon>
        <taxon>Prymnesiophyceae</taxon>
        <taxon>Isochrysidales</taxon>
        <taxon>Noelaerhabdaceae</taxon>
        <taxon>Emiliania</taxon>
    </lineage>
</organism>
<gene>
    <name evidence="12" type="ORF">EHUX00137_LOCUS31740</name>
</gene>
<evidence type="ECO:0000256" key="4">
    <source>
        <dbReference type="ARBA" id="ARBA00022723"/>
    </source>
</evidence>
<feature type="region of interest" description="Disordered" evidence="10">
    <location>
        <begin position="451"/>
        <end position="517"/>
    </location>
</feature>
<dbReference type="InterPro" id="IPR037523">
    <property type="entry name" value="VOC_core"/>
</dbReference>
<dbReference type="CDD" id="cd07233">
    <property type="entry name" value="GlxI_Zn"/>
    <property type="match status" value="2"/>
</dbReference>
<comment type="pathway">
    <text evidence="1 9">Secondary metabolite metabolism; methylglyoxal degradation; (R)-lactate from methylglyoxal: step 1/2.</text>
</comment>
<evidence type="ECO:0000256" key="8">
    <source>
        <dbReference type="PIRSR" id="PIRSR604361-3"/>
    </source>
</evidence>
<evidence type="ECO:0000313" key="12">
    <source>
        <dbReference type="EMBL" id="CAE0573068.1"/>
    </source>
</evidence>
<keyword evidence="5 8" id="KW-0862">Zinc</keyword>
<dbReference type="PANTHER" id="PTHR10374">
    <property type="entry name" value="LACTOYLGLUTATHIONE LYASE GLYOXALASE I"/>
    <property type="match status" value="1"/>
</dbReference>
<dbReference type="GO" id="GO:0004462">
    <property type="term" value="F:lactoylglutathione lyase activity"/>
    <property type="evidence" value="ECO:0007669"/>
    <property type="project" value="UniProtKB-UniRule"/>
</dbReference>
<evidence type="ECO:0000256" key="6">
    <source>
        <dbReference type="ARBA" id="ARBA00023239"/>
    </source>
</evidence>
<evidence type="ECO:0000256" key="1">
    <source>
        <dbReference type="ARBA" id="ARBA00005008"/>
    </source>
</evidence>
<feature type="compositionally biased region" description="Low complexity" evidence="10">
    <location>
        <begin position="489"/>
        <end position="505"/>
    </location>
</feature>
<evidence type="ECO:0000259" key="11">
    <source>
        <dbReference type="PROSITE" id="PS51819"/>
    </source>
</evidence>
<comment type="catalytic activity">
    <reaction evidence="9">
        <text>(R)-S-lactoylglutathione = methylglyoxal + glutathione</text>
        <dbReference type="Rhea" id="RHEA:19069"/>
        <dbReference type="ChEBI" id="CHEBI:17158"/>
        <dbReference type="ChEBI" id="CHEBI:57474"/>
        <dbReference type="ChEBI" id="CHEBI:57925"/>
        <dbReference type="EC" id="4.4.1.5"/>
    </reaction>
</comment>
<dbReference type="InterPro" id="IPR004361">
    <property type="entry name" value="Glyoxalase_1"/>
</dbReference>
<dbReference type="InterPro" id="IPR029068">
    <property type="entry name" value="Glyas_Bleomycin-R_OHBP_Dase"/>
</dbReference>
<feature type="compositionally biased region" description="Basic residues" evidence="10">
    <location>
        <begin position="452"/>
        <end position="466"/>
    </location>
</feature>
<feature type="active site" description="Proton donor/acceptor" evidence="7">
    <location>
        <position position="172"/>
    </location>
</feature>
<dbReference type="NCBIfam" id="TIGR00068">
    <property type="entry name" value="glyox_I"/>
    <property type="match status" value="2"/>
</dbReference>
<dbReference type="PROSITE" id="PS00934">
    <property type="entry name" value="GLYOXALASE_I_1"/>
    <property type="match status" value="1"/>
</dbReference>
<evidence type="ECO:0000256" key="10">
    <source>
        <dbReference type="SAM" id="MobiDB-lite"/>
    </source>
</evidence>
<comment type="similarity">
    <text evidence="2 9">Belongs to the glyoxalase I family.</text>
</comment>
<feature type="binding site" evidence="8">
    <location>
        <position position="85"/>
    </location>
    <ligand>
        <name>Zn(2+)</name>
        <dbReference type="ChEBI" id="CHEBI:29105"/>
        <note>ligand shared between dimeric partners</note>
    </ligand>
</feature>
<feature type="domain" description="VOC" evidence="11">
    <location>
        <begin position="186"/>
        <end position="336"/>
    </location>
</feature>
<sequence length="517" mass="58095">MTAIGRRYNASFQQTMLRIKDPKVSVPFYERHFGMKLVHRYDFPQWKFSLYFLERPRDAAAAALPSPGTKASEAYLWSMTGTTLELTHNHGSEEDDSFSVWSGNCGSDLPAESPLFRAGVVRGFGHIAFNVEDVYAMSAALEAAGVAFQKRPDEGRMKGLAFCLDPDGYWIELVKREEGLFPEPQNLSQTMMRVKDADRTIHFYRDILGMDLVRAMHIPGDFTNYFFANLTPAQREAMADPESAEARAAVKTLWQPVLELTHNHGTEKDDAFHVHTGNSEPLGFGHIGFLVDDLEATCKEMEQAGVPFHKRPQDGGMSSLAFALDPSGALLCGAVPARPVNSIALTRRAANRLPGRARAARRLVRRRVLQLLRSGARRVQHARGTPFRVCLGLSPSHGPAPAAHGVSDRRPTPRRRGRVFIVLFFIIGPDHDTARARARVCPAQAQYMHALSQRKRKHAHIERRRGKQEETPPRHLHRTPYAAPRCHRTQALTQQRRRQQQQQLQEGPPLPWPAPSL</sequence>
<dbReference type="PROSITE" id="PS00935">
    <property type="entry name" value="GLYOXALASE_I_2"/>
    <property type="match status" value="1"/>
</dbReference>
<feature type="binding site" evidence="8">
    <location>
        <position position="14"/>
    </location>
    <ligand>
        <name>Zn(2+)</name>
        <dbReference type="ChEBI" id="CHEBI:29105"/>
        <note>ligand shared between dimeric partners</note>
    </ligand>
</feature>
<dbReference type="InterPro" id="IPR004360">
    <property type="entry name" value="Glyas_Fos-R_dOase_dom"/>
</dbReference>
<keyword evidence="6 9" id="KW-0456">Lyase</keyword>
<dbReference type="PANTHER" id="PTHR10374:SF30">
    <property type="entry name" value="LACTOYLGLUTATHIONE LYASE"/>
    <property type="match status" value="1"/>
</dbReference>
<evidence type="ECO:0000256" key="9">
    <source>
        <dbReference type="RuleBase" id="RU361179"/>
    </source>
</evidence>
<name>A0A7S3T3S1_EMIHU</name>
<feature type="compositionally biased region" description="Pro residues" evidence="10">
    <location>
        <begin position="508"/>
        <end position="517"/>
    </location>
</feature>
<comment type="function">
    <text evidence="9">Catalyzes the conversion of hemimercaptal, formed from methylglyoxal and glutathione, to S-lactoylglutathione.</text>
</comment>
<dbReference type="Pfam" id="PF00903">
    <property type="entry name" value="Glyoxalase"/>
    <property type="match status" value="2"/>
</dbReference>
<evidence type="ECO:0000256" key="5">
    <source>
        <dbReference type="ARBA" id="ARBA00022833"/>
    </source>
</evidence>
<feature type="domain" description="VOC" evidence="11">
    <location>
        <begin position="11"/>
        <end position="176"/>
    </location>
</feature>
<evidence type="ECO:0000256" key="3">
    <source>
        <dbReference type="ARBA" id="ARBA00012081"/>
    </source>
</evidence>
<protein>
    <recommendedName>
        <fullName evidence="3 9">Lactoylglutathione lyase</fullName>
        <ecNumber evidence="3 9">4.4.1.5</ecNumber>
    </recommendedName>
    <alternativeName>
        <fullName evidence="9">Glyoxalase I</fullName>
    </alternativeName>
</protein>
<dbReference type="PROSITE" id="PS51819">
    <property type="entry name" value="VOC"/>
    <property type="match status" value="2"/>
</dbReference>
<dbReference type="EC" id="4.4.1.5" evidence="3 9"/>
<dbReference type="AlphaFoldDB" id="A0A7S3T3S1"/>
<reference evidence="12" key="1">
    <citation type="submission" date="2021-01" db="EMBL/GenBank/DDBJ databases">
        <authorList>
            <person name="Corre E."/>
            <person name="Pelletier E."/>
            <person name="Niang G."/>
            <person name="Scheremetjew M."/>
            <person name="Finn R."/>
            <person name="Kale V."/>
            <person name="Holt S."/>
            <person name="Cochrane G."/>
            <person name="Meng A."/>
            <person name="Brown T."/>
            <person name="Cohen L."/>
        </authorList>
    </citation>
    <scope>NUCLEOTIDE SEQUENCE</scope>
    <source>
        <strain evidence="12">379</strain>
    </source>
</reference>
<evidence type="ECO:0000256" key="2">
    <source>
        <dbReference type="ARBA" id="ARBA00010363"/>
    </source>
</evidence>
<evidence type="ECO:0000256" key="7">
    <source>
        <dbReference type="PIRSR" id="PIRSR604361-1"/>
    </source>
</evidence>
<accession>A0A7S3T3S1</accession>
<dbReference type="SUPFAM" id="SSF54593">
    <property type="entry name" value="Glyoxalase/Bleomycin resistance protein/Dihydroxybiphenyl dioxygenase"/>
    <property type="match status" value="2"/>
</dbReference>
<dbReference type="GO" id="GO:0046872">
    <property type="term" value="F:metal ion binding"/>
    <property type="evidence" value="ECO:0007669"/>
    <property type="project" value="UniProtKB-UniRule"/>
</dbReference>
<comment type="cofactor">
    <cofactor evidence="8">
        <name>Zn(2+)</name>
        <dbReference type="ChEBI" id="CHEBI:29105"/>
    </cofactor>
    <text evidence="8">Binds 1 zinc ion per subunit. In the homodimer, two zinc ions are bound between subunits.</text>
</comment>